<keyword evidence="2 4" id="KW-0853">WD repeat</keyword>
<dbReference type="Gene3D" id="2.130.10.10">
    <property type="entry name" value="YVTN repeat-like/Quinoprotein amine dehydrogenase"/>
    <property type="match status" value="1"/>
</dbReference>
<dbReference type="InterPro" id="IPR001680">
    <property type="entry name" value="WD40_rpt"/>
</dbReference>
<dbReference type="FunFam" id="2.130.10.10:FF:000190">
    <property type="entry name" value="Nuclear pore complex subunit"/>
    <property type="match status" value="1"/>
</dbReference>
<dbReference type="InterPro" id="IPR015943">
    <property type="entry name" value="WD40/YVTN_repeat-like_dom_sf"/>
</dbReference>
<keyword evidence="6" id="KW-1185">Reference proteome</keyword>
<dbReference type="EMBL" id="WIUZ02000002">
    <property type="protein sequence ID" value="KAF9790547.1"/>
    <property type="molecule type" value="Genomic_DNA"/>
</dbReference>
<keyword evidence="3" id="KW-0677">Repeat</keyword>
<comment type="caution">
    <text evidence="5">The sequence shown here is derived from an EMBL/GenBank/DDBJ whole genome shotgun (WGS) entry which is preliminary data.</text>
</comment>
<evidence type="ECO:0000256" key="3">
    <source>
        <dbReference type="ARBA" id="ARBA00022737"/>
    </source>
</evidence>
<dbReference type="SMART" id="SM00320">
    <property type="entry name" value="WD40"/>
    <property type="match status" value="5"/>
</dbReference>
<evidence type="ECO:0000256" key="1">
    <source>
        <dbReference type="ARBA" id="ARBA00007830"/>
    </source>
</evidence>
<dbReference type="PROSITE" id="PS50294">
    <property type="entry name" value="WD_REPEATS_REGION"/>
    <property type="match status" value="1"/>
</dbReference>
<dbReference type="Proteomes" id="UP000736335">
    <property type="component" value="Unassembled WGS sequence"/>
</dbReference>
<sequence>MAGAFGGLANPLAAQPTLTDIPDVDLVSPPPESISTIAFSPVADHLAVGSWGPDVRIYDIGPQGQSQGRALVPHPGTVLDLCWTKDGTKLISAGTDNTARMFDLVSGASTQVGHHEGPIKCVRWLDTPQGGILATGSWDKTLKYWDLRSPAPLATVELKERCYAMDVKNQVLVVGTAGRHIQIFDLSNPIAPRKTVSSPLKWQTRTIAVFPGADGFALGSIEGRVAIQNIEDKDQEKNYSFRCHRKDQTPGGKDQSLVFSVNDIKFHPVHGTFATCGSDGTVSMWDKDARTRLKSNGSHPQFSPAFNSVPSPVVSSSFNHTGTIFAYAAAYDWSKGHVGNVPSQLNKVLLHGCKEDEVRKRPPKSGMGQR</sequence>
<evidence type="ECO:0000256" key="4">
    <source>
        <dbReference type="PROSITE-ProRule" id="PRU00221"/>
    </source>
</evidence>
<feature type="repeat" description="WD" evidence="4">
    <location>
        <begin position="71"/>
        <end position="112"/>
    </location>
</feature>
<organism evidence="5 6">
    <name type="scientific">Thelephora terrestris</name>
    <dbReference type="NCBI Taxonomy" id="56493"/>
    <lineage>
        <taxon>Eukaryota</taxon>
        <taxon>Fungi</taxon>
        <taxon>Dikarya</taxon>
        <taxon>Basidiomycota</taxon>
        <taxon>Agaricomycotina</taxon>
        <taxon>Agaricomycetes</taxon>
        <taxon>Thelephorales</taxon>
        <taxon>Thelephoraceae</taxon>
        <taxon>Thelephora</taxon>
    </lineage>
</organism>
<name>A0A9P6HM17_9AGAM</name>
<dbReference type="Pfam" id="PF00400">
    <property type="entry name" value="WD40"/>
    <property type="match status" value="4"/>
</dbReference>
<feature type="repeat" description="WD" evidence="4">
    <location>
        <begin position="112"/>
        <end position="155"/>
    </location>
</feature>
<dbReference type="OrthoDB" id="256303at2759"/>
<comment type="similarity">
    <text evidence="1">Belongs to the WD repeat rae1 family.</text>
</comment>
<proteinExistence type="inferred from homology"/>
<evidence type="ECO:0000313" key="6">
    <source>
        <dbReference type="Proteomes" id="UP000736335"/>
    </source>
</evidence>
<dbReference type="PANTHER" id="PTHR10971">
    <property type="entry name" value="MRNA EXPORT FACTOR AND BUB3"/>
    <property type="match status" value="1"/>
</dbReference>
<accession>A0A9P6HM17</accession>
<dbReference type="AlphaFoldDB" id="A0A9P6HM17"/>
<feature type="repeat" description="WD" evidence="4">
    <location>
        <begin position="261"/>
        <end position="295"/>
    </location>
</feature>
<reference evidence="5" key="2">
    <citation type="submission" date="2020-11" db="EMBL/GenBank/DDBJ databases">
        <authorList>
            <consortium name="DOE Joint Genome Institute"/>
            <person name="Kuo A."/>
            <person name="Miyauchi S."/>
            <person name="Kiss E."/>
            <person name="Drula E."/>
            <person name="Kohler A."/>
            <person name="Sanchez-Garcia M."/>
            <person name="Andreopoulos B."/>
            <person name="Barry K.W."/>
            <person name="Bonito G."/>
            <person name="Buee M."/>
            <person name="Carver A."/>
            <person name="Chen C."/>
            <person name="Cichocki N."/>
            <person name="Clum A."/>
            <person name="Culley D."/>
            <person name="Crous P.W."/>
            <person name="Fauchery L."/>
            <person name="Girlanda M."/>
            <person name="Hayes R."/>
            <person name="Keri Z."/>
            <person name="Labutti K."/>
            <person name="Lipzen A."/>
            <person name="Lombard V."/>
            <person name="Magnuson J."/>
            <person name="Maillard F."/>
            <person name="Morin E."/>
            <person name="Murat C."/>
            <person name="Nolan M."/>
            <person name="Ohm R."/>
            <person name="Pangilinan J."/>
            <person name="Pereira M."/>
            <person name="Perotto S."/>
            <person name="Peter M."/>
            <person name="Riley R."/>
            <person name="Sitrit Y."/>
            <person name="Stielow B."/>
            <person name="Szollosi G."/>
            <person name="Zifcakova L."/>
            <person name="Stursova M."/>
            <person name="Spatafora J.W."/>
            <person name="Tedersoo L."/>
            <person name="Vaario L.-M."/>
            <person name="Yamada A."/>
            <person name="Yan M."/>
            <person name="Wang P."/>
            <person name="Xu J."/>
            <person name="Bruns T."/>
            <person name="Baldrian P."/>
            <person name="Vilgalys R."/>
            <person name="Henrissat B."/>
            <person name="Grigoriev I.V."/>
            <person name="Hibbett D."/>
            <person name="Nagy L.G."/>
            <person name="Martin F.M."/>
        </authorList>
    </citation>
    <scope>NUCLEOTIDE SEQUENCE</scope>
    <source>
        <strain evidence="5">UH-Tt-Lm1</strain>
    </source>
</reference>
<dbReference type="InterPro" id="IPR020472">
    <property type="entry name" value="WD40_PAC1"/>
</dbReference>
<dbReference type="InterPro" id="IPR036322">
    <property type="entry name" value="WD40_repeat_dom_sf"/>
</dbReference>
<dbReference type="SUPFAM" id="SSF50978">
    <property type="entry name" value="WD40 repeat-like"/>
    <property type="match status" value="1"/>
</dbReference>
<dbReference type="PRINTS" id="PR00320">
    <property type="entry name" value="GPROTEINBRPT"/>
</dbReference>
<dbReference type="PROSITE" id="PS50082">
    <property type="entry name" value="WD_REPEATS_2"/>
    <property type="match status" value="3"/>
</dbReference>
<protein>
    <submittedName>
        <fullName evidence="5">Poly(A)+ RNA export protein</fullName>
    </submittedName>
</protein>
<reference evidence="5" key="1">
    <citation type="journal article" date="2020" name="Nat. Commun.">
        <title>Large-scale genome sequencing of mycorrhizal fungi provides insights into the early evolution of symbiotic traits.</title>
        <authorList>
            <person name="Miyauchi S."/>
            <person name="Kiss E."/>
            <person name="Kuo A."/>
            <person name="Drula E."/>
            <person name="Kohler A."/>
            <person name="Sanchez-Garcia M."/>
            <person name="Morin E."/>
            <person name="Andreopoulos B."/>
            <person name="Barry K.W."/>
            <person name="Bonito G."/>
            <person name="Buee M."/>
            <person name="Carver A."/>
            <person name="Chen C."/>
            <person name="Cichocki N."/>
            <person name="Clum A."/>
            <person name="Culley D."/>
            <person name="Crous P.W."/>
            <person name="Fauchery L."/>
            <person name="Girlanda M."/>
            <person name="Hayes R.D."/>
            <person name="Keri Z."/>
            <person name="LaButti K."/>
            <person name="Lipzen A."/>
            <person name="Lombard V."/>
            <person name="Magnuson J."/>
            <person name="Maillard F."/>
            <person name="Murat C."/>
            <person name="Nolan M."/>
            <person name="Ohm R.A."/>
            <person name="Pangilinan J."/>
            <person name="Pereira M.F."/>
            <person name="Perotto S."/>
            <person name="Peter M."/>
            <person name="Pfister S."/>
            <person name="Riley R."/>
            <person name="Sitrit Y."/>
            <person name="Stielow J.B."/>
            <person name="Szollosi G."/>
            <person name="Zifcakova L."/>
            <person name="Stursova M."/>
            <person name="Spatafora J.W."/>
            <person name="Tedersoo L."/>
            <person name="Vaario L.M."/>
            <person name="Yamada A."/>
            <person name="Yan M."/>
            <person name="Wang P."/>
            <person name="Xu J."/>
            <person name="Bruns T."/>
            <person name="Baldrian P."/>
            <person name="Vilgalys R."/>
            <person name="Dunand C."/>
            <person name="Henrissat B."/>
            <person name="Grigoriev I.V."/>
            <person name="Hibbett D."/>
            <person name="Nagy L.G."/>
            <person name="Martin F.M."/>
        </authorList>
    </citation>
    <scope>NUCLEOTIDE SEQUENCE</scope>
    <source>
        <strain evidence="5">UH-Tt-Lm1</strain>
    </source>
</reference>
<gene>
    <name evidence="5" type="ORF">BJ322DRAFT_1135045</name>
</gene>
<evidence type="ECO:0000256" key="2">
    <source>
        <dbReference type="ARBA" id="ARBA00022574"/>
    </source>
</evidence>
<evidence type="ECO:0000313" key="5">
    <source>
        <dbReference type="EMBL" id="KAF9790547.1"/>
    </source>
</evidence>